<dbReference type="InterPro" id="IPR038666">
    <property type="entry name" value="SSP1_head-tail_sf"/>
</dbReference>
<dbReference type="AlphaFoldDB" id="A0A429X8K0"/>
<proteinExistence type="predicted"/>
<name>A0A429X8K0_SIMTE</name>
<dbReference type="NCBIfam" id="TIGR01563">
    <property type="entry name" value="gp16_SPP1"/>
    <property type="match status" value="1"/>
</dbReference>
<dbReference type="RefSeq" id="WP_120119090.1">
    <property type="nucleotide sequence ID" value="NZ_QYTW02000009.1"/>
</dbReference>
<comment type="caution">
    <text evidence="1">The sequence shown here is derived from an EMBL/GenBank/DDBJ whole genome shotgun (WGS) entry which is preliminary data.</text>
</comment>
<accession>A0A429X8K0</accession>
<protein>
    <submittedName>
        <fullName evidence="1">Head-tail adaptor protein</fullName>
    </submittedName>
</protein>
<gene>
    <name evidence="1" type="ORF">D5F11_011445</name>
</gene>
<dbReference type="EMBL" id="QYTW02000009">
    <property type="protein sequence ID" value="RST59709.1"/>
    <property type="molecule type" value="Genomic_DNA"/>
</dbReference>
<dbReference type="Gene3D" id="2.40.10.270">
    <property type="entry name" value="Bacteriophage SPP1 head-tail adaptor protein"/>
    <property type="match status" value="1"/>
</dbReference>
<organism evidence="1 2">
    <name type="scientific">Siminovitchia terrae</name>
    <name type="common">Bacillus terrae</name>
    <dbReference type="NCBI Taxonomy" id="1914933"/>
    <lineage>
        <taxon>Bacteria</taxon>
        <taxon>Bacillati</taxon>
        <taxon>Bacillota</taxon>
        <taxon>Bacilli</taxon>
        <taxon>Bacillales</taxon>
        <taxon>Bacillaceae</taxon>
        <taxon>Siminovitchia</taxon>
    </lineage>
</organism>
<dbReference type="Proteomes" id="UP000287296">
    <property type="component" value="Unassembled WGS sequence"/>
</dbReference>
<reference evidence="1 2" key="1">
    <citation type="submission" date="2018-12" db="EMBL/GenBank/DDBJ databases">
        <authorList>
            <person name="Sun L."/>
            <person name="Chen Z."/>
        </authorList>
    </citation>
    <scope>NUCLEOTIDE SEQUENCE [LARGE SCALE GENOMIC DNA]</scope>
    <source>
        <strain evidence="1 2">LMG 29736</strain>
    </source>
</reference>
<dbReference type="InterPro" id="IPR008767">
    <property type="entry name" value="Phage_SPP1_head-tail_adaptor"/>
</dbReference>
<evidence type="ECO:0000313" key="1">
    <source>
        <dbReference type="EMBL" id="RST59709.1"/>
    </source>
</evidence>
<evidence type="ECO:0000313" key="2">
    <source>
        <dbReference type="Proteomes" id="UP000287296"/>
    </source>
</evidence>
<dbReference type="OrthoDB" id="2973355at2"/>
<dbReference type="Pfam" id="PF05521">
    <property type="entry name" value="Phage_HCP"/>
    <property type="match status" value="1"/>
</dbReference>
<sequence length="111" mass="12794">MSRMKFDFSKLNQPITINELKNVSNNGNPTKPHPVTFYECFAHVETVSLKDYETSIQTGTQHNIKVFIRNYPGITNKMQINCNGQDYNINQVLFDYRQSGFTVLIASEVTR</sequence>